<feature type="chain" id="PRO_5044740492" evidence="14">
    <location>
        <begin position="24"/>
        <end position="619"/>
    </location>
</feature>
<evidence type="ECO:0000259" key="15">
    <source>
        <dbReference type="PROSITE" id="PS50011"/>
    </source>
</evidence>
<dbReference type="PROSITE" id="PS00107">
    <property type="entry name" value="PROTEIN_KINASE_ATP"/>
    <property type="match status" value="1"/>
</dbReference>
<dbReference type="GO" id="GO:0016020">
    <property type="term" value="C:membrane"/>
    <property type="evidence" value="ECO:0007669"/>
    <property type="project" value="UniProtKB-SubCell"/>
</dbReference>
<sequence length="619" mass="69734">MSAFSIFFFIVLVLHLFSALLRAEADGCNMPQRCRRGPSIRFPFRIKDKQSQNCGYPGFDIYCSNNGDTMLDLPTSISLTVKKIDYTSQRIDLFDPQKCLAQKLQDLNLSSSPFKFVDNNNNNYNNGGDGYTIFNCSNSIRDLLYHVPCLSDSRYQFYAVPNSSYMDSVSLTNCTSYHNVPSVPSDVFAKNNVYLNWSEPACGVNCENSRTMCAPSNISTAKFMCVRKPPSDKEKKKNFKIAGATIGSFILFTTLTALILVIFKIIKDRENRKKVEGFLEDYRALKPTRFCYSDIRKITNQFSEKLGEGGYGVVYKGKLSTEISVAVKVLNNSKENGEEFVNEVKTIGRIHHVNVVRLVGFCAEGFRRVLVYEFLPNESLEKFIFQSESKRASLSWEKLLEIALGIAKGVEYLHQGCDQQILHFDIKPHNILLDQNFSPKVCDFGLAKLCSKEQSAVTMTAARGTMGYIAPELLSRTFGRVSYKSDVYSFGMLLLEMVGGRKNVDLDINNSKVYFPQWIYNHLNLGDEFWVHIEEGEEGNIARKLTIVGLHCIQWYPADRPSMKEVVQMLEGDGTDLVMPPNPFPTTNATHLVAGIPQAPFQIELPLILESESENGAIA</sequence>
<organism evidence="16 17">
    <name type="scientific">Salvia divinorum</name>
    <name type="common">Maria pastora</name>
    <name type="synonym">Diviner's sage</name>
    <dbReference type="NCBI Taxonomy" id="28513"/>
    <lineage>
        <taxon>Eukaryota</taxon>
        <taxon>Viridiplantae</taxon>
        <taxon>Streptophyta</taxon>
        <taxon>Embryophyta</taxon>
        <taxon>Tracheophyta</taxon>
        <taxon>Spermatophyta</taxon>
        <taxon>Magnoliopsida</taxon>
        <taxon>eudicotyledons</taxon>
        <taxon>Gunneridae</taxon>
        <taxon>Pentapetalae</taxon>
        <taxon>asterids</taxon>
        <taxon>lamiids</taxon>
        <taxon>Lamiales</taxon>
        <taxon>Lamiaceae</taxon>
        <taxon>Nepetoideae</taxon>
        <taxon>Mentheae</taxon>
        <taxon>Salviinae</taxon>
        <taxon>Salvia</taxon>
        <taxon>Salvia subgen. Calosphace</taxon>
    </lineage>
</organism>
<dbReference type="InterPro" id="IPR000719">
    <property type="entry name" value="Prot_kinase_dom"/>
</dbReference>
<dbReference type="Gene3D" id="1.10.510.10">
    <property type="entry name" value="Transferase(Phosphotransferase) domain 1"/>
    <property type="match status" value="1"/>
</dbReference>
<gene>
    <name evidence="16" type="ORF">AAHA92_12371</name>
</gene>
<dbReference type="InterPro" id="IPR045874">
    <property type="entry name" value="LRK10/LRL21-25-like"/>
</dbReference>
<evidence type="ECO:0000256" key="11">
    <source>
        <dbReference type="ARBA" id="ARBA00023180"/>
    </source>
</evidence>
<dbReference type="InterPro" id="IPR011009">
    <property type="entry name" value="Kinase-like_dom_sf"/>
</dbReference>
<evidence type="ECO:0000256" key="8">
    <source>
        <dbReference type="ARBA" id="ARBA00022840"/>
    </source>
</evidence>
<evidence type="ECO:0000313" key="17">
    <source>
        <dbReference type="Proteomes" id="UP001567538"/>
    </source>
</evidence>
<keyword evidence="3" id="KW-0808">Transferase</keyword>
<evidence type="ECO:0000256" key="2">
    <source>
        <dbReference type="ARBA" id="ARBA00022527"/>
    </source>
</evidence>
<dbReference type="PANTHER" id="PTHR27009">
    <property type="entry name" value="RUST RESISTANCE KINASE LR10-RELATED"/>
    <property type="match status" value="1"/>
</dbReference>
<evidence type="ECO:0000313" key="16">
    <source>
        <dbReference type="EMBL" id="KAL1556794.1"/>
    </source>
</evidence>
<dbReference type="Gene3D" id="3.30.200.20">
    <property type="entry name" value="Phosphorylase Kinase, domain 1"/>
    <property type="match status" value="1"/>
</dbReference>
<comment type="caution">
    <text evidence="16">The sequence shown here is derived from an EMBL/GenBank/DDBJ whole genome shotgun (WGS) entry which is preliminary data.</text>
</comment>
<dbReference type="GO" id="GO:0005524">
    <property type="term" value="F:ATP binding"/>
    <property type="evidence" value="ECO:0007669"/>
    <property type="project" value="UniProtKB-UniRule"/>
</dbReference>
<keyword evidence="5 14" id="KW-0732">Signal</keyword>
<dbReference type="PROSITE" id="PS00108">
    <property type="entry name" value="PROTEIN_KINASE_ST"/>
    <property type="match status" value="1"/>
</dbReference>
<feature type="binding site" evidence="12">
    <location>
        <position position="328"/>
    </location>
    <ligand>
        <name>ATP</name>
        <dbReference type="ChEBI" id="CHEBI:30616"/>
    </ligand>
</feature>
<feature type="domain" description="Protein kinase" evidence="15">
    <location>
        <begin position="300"/>
        <end position="585"/>
    </location>
</feature>
<dbReference type="InterPro" id="IPR017441">
    <property type="entry name" value="Protein_kinase_ATP_BS"/>
</dbReference>
<dbReference type="CDD" id="cd14066">
    <property type="entry name" value="STKc_IRAK"/>
    <property type="match status" value="1"/>
</dbReference>
<keyword evidence="7" id="KW-0418">Kinase</keyword>
<dbReference type="Proteomes" id="UP001567538">
    <property type="component" value="Unassembled WGS sequence"/>
</dbReference>
<dbReference type="SMART" id="SM00220">
    <property type="entry name" value="S_TKc"/>
    <property type="match status" value="1"/>
</dbReference>
<dbReference type="Pfam" id="PF00069">
    <property type="entry name" value="Pkinase"/>
    <property type="match status" value="1"/>
</dbReference>
<dbReference type="GO" id="GO:0004674">
    <property type="term" value="F:protein serine/threonine kinase activity"/>
    <property type="evidence" value="ECO:0007669"/>
    <property type="project" value="UniProtKB-KW"/>
</dbReference>
<dbReference type="PROSITE" id="PS50011">
    <property type="entry name" value="PROTEIN_KINASE_DOM"/>
    <property type="match status" value="1"/>
</dbReference>
<evidence type="ECO:0000256" key="4">
    <source>
        <dbReference type="ARBA" id="ARBA00022692"/>
    </source>
</evidence>
<feature type="transmembrane region" description="Helical" evidence="13">
    <location>
        <begin position="241"/>
        <end position="263"/>
    </location>
</feature>
<name>A0ABD1HNN0_SALDI</name>
<reference evidence="16 17" key="1">
    <citation type="submission" date="2024-06" db="EMBL/GenBank/DDBJ databases">
        <title>A chromosome level genome sequence of Diviner's sage (Salvia divinorum).</title>
        <authorList>
            <person name="Ford S.A."/>
            <person name="Ro D.-K."/>
            <person name="Ness R.W."/>
            <person name="Phillips M.A."/>
        </authorList>
    </citation>
    <scope>NUCLEOTIDE SEQUENCE [LARGE SCALE GENOMIC DNA]</scope>
    <source>
        <strain evidence="16">SAF-2024a</strain>
        <tissue evidence="16">Leaf</tissue>
    </source>
</reference>
<dbReference type="FunFam" id="1.10.510.10:FF:000590">
    <property type="entry name" value="PR5-like receptor kinase"/>
    <property type="match status" value="1"/>
</dbReference>
<evidence type="ECO:0000256" key="7">
    <source>
        <dbReference type="ARBA" id="ARBA00022777"/>
    </source>
</evidence>
<evidence type="ECO:0000256" key="3">
    <source>
        <dbReference type="ARBA" id="ARBA00022679"/>
    </source>
</evidence>
<evidence type="ECO:0000256" key="12">
    <source>
        <dbReference type="PROSITE-ProRule" id="PRU10141"/>
    </source>
</evidence>
<evidence type="ECO:0000256" key="5">
    <source>
        <dbReference type="ARBA" id="ARBA00022729"/>
    </source>
</evidence>
<keyword evidence="17" id="KW-1185">Reference proteome</keyword>
<keyword evidence="2" id="KW-0723">Serine/threonine-protein kinase</keyword>
<evidence type="ECO:0000256" key="1">
    <source>
        <dbReference type="ARBA" id="ARBA00004479"/>
    </source>
</evidence>
<proteinExistence type="predicted"/>
<feature type="signal peptide" evidence="14">
    <location>
        <begin position="1"/>
        <end position="23"/>
    </location>
</feature>
<protein>
    <submittedName>
        <fullName evidence="16">Rust resistance kinase Lr10-like</fullName>
    </submittedName>
</protein>
<dbReference type="InterPro" id="IPR025287">
    <property type="entry name" value="WAK_GUB"/>
</dbReference>
<dbReference type="AlphaFoldDB" id="A0ABD1HNN0"/>
<keyword evidence="4 13" id="KW-0812">Transmembrane</keyword>
<keyword evidence="8 12" id="KW-0067">ATP-binding</keyword>
<evidence type="ECO:0000256" key="14">
    <source>
        <dbReference type="SAM" id="SignalP"/>
    </source>
</evidence>
<evidence type="ECO:0000256" key="13">
    <source>
        <dbReference type="SAM" id="Phobius"/>
    </source>
</evidence>
<dbReference type="FunFam" id="3.30.200.20:FF:000178">
    <property type="entry name" value="serine/threonine-protein kinase PBS1-like"/>
    <property type="match status" value="1"/>
</dbReference>
<accession>A0ABD1HNN0</accession>
<keyword evidence="9 13" id="KW-1133">Transmembrane helix</keyword>
<evidence type="ECO:0000256" key="9">
    <source>
        <dbReference type="ARBA" id="ARBA00022989"/>
    </source>
</evidence>
<evidence type="ECO:0000256" key="6">
    <source>
        <dbReference type="ARBA" id="ARBA00022741"/>
    </source>
</evidence>
<comment type="subcellular location">
    <subcellularLocation>
        <location evidence="1">Membrane</location>
        <topology evidence="1">Single-pass type I membrane protein</topology>
    </subcellularLocation>
</comment>
<dbReference type="EMBL" id="JBEAFC010000005">
    <property type="protein sequence ID" value="KAL1556794.1"/>
    <property type="molecule type" value="Genomic_DNA"/>
</dbReference>
<evidence type="ECO:0000256" key="10">
    <source>
        <dbReference type="ARBA" id="ARBA00023136"/>
    </source>
</evidence>
<keyword evidence="11" id="KW-0325">Glycoprotein</keyword>
<dbReference type="SUPFAM" id="SSF56112">
    <property type="entry name" value="Protein kinase-like (PK-like)"/>
    <property type="match status" value="1"/>
</dbReference>
<keyword evidence="10 13" id="KW-0472">Membrane</keyword>
<dbReference type="InterPro" id="IPR008271">
    <property type="entry name" value="Ser/Thr_kinase_AS"/>
</dbReference>
<dbReference type="Pfam" id="PF13947">
    <property type="entry name" value="GUB_WAK_bind"/>
    <property type="match status" value="1"/>
</dbReference>
<keyword evidence="6 12" id="KW-0547">Nucleotide-binding</keyword>